<dbReference type="InterPro" id="IPR017887">
    <property type="entry name" value="TF_TCP_subgr"/>
</dbReference>
<evidence type="ECO:0000313" key="7">
    <source>
        <dbReference type="EMBL" id="AAX45202.1"/>
    </source>
</evidence>
<gene>
    <name evidence="7" type="primary">CYC2A</name>
</gene>
<evidence type="ECO:0000256" key="3">
    <source>
        <dbReference type="ARBA" id="ARBA00023125"/>
    </source>
</evidence>
<dbReference type="PANTHER" id="PTHR31072">
    <property type="entry name" value="TRANSCRIPTION FACTOR TCP4-RELATED"/>
    <property type="match status" value="1"/>
</dbReference>
<feature type="non-terminal residue" evidence="7">
    <location>
        <position position="115"/>
    </location>
</feature>
<feature type="non-terminal residue" evidence="7">
    <location>
        <position position="1"/>
    </location>
</feature>
<evidence type="ECO:0000256" key="1">
    <source>
        <dbReference type="ARBA" id="ARBA00004123"/>
    </source>
</evidence>
<feature type="domain" description="TCP" evidence="6">
    <location>
        <begin position="1"/>
        <end position="50"/>
    </location>
</feature>
<comment type="subcellular location">
    <subcellularLocation>
        <location evidence="1">Nucleus</location>
    </subcellularLocation>
</comment>
<evidence type="ECO:0000256" key="4">
    <source>
        <dbReference type="ARBA" id="ARBA00023163"/>
    </source>
</evidence>
<dbReference type="Pfam" id="PF03634">
    <property type="entry name" value="TCP"/>
    <property type="match status" value="1"/>
</dbReference>
<keyword evidence="4" id="KW-0804">Transcription</keyword>
<dbReference type="InterPro" id="IPR005333">
    <property type="entry name" value="Transcription_factor_TCP"/>
</dbReference>
<keyword evidence="5" id="KW-0539">Nucleus</keyword>
<protein>
    <submittedName>
        <fullName evidence="7">CYCLOIDEA-like</fullName>
    </submittedName>
</protein>
<proteinExistence type="predicted"/>
<dbReference type="PROSITE" id="PS51369">
    <property type="entry name" value="TCP"/>
    <property type="match status" value="1"/>
</dbReference>
<keyword evidence="3" id="KW-0238">DNA-binding</keyword>
<sequence length="115" mass="12843">TAQGPRDRRVRLSIEIARKFFDLQDMLGFDKASRTLDWLLNKSKTAIKDLVQSKLGCTSGGNATSTALTSIYECEEMKSKTYKLVPNNGEIACGIKEKKTRKQTDKSAIDLVARE</sequence>
<evidence type="ECO:0000259" key="6">
    <source>
        <dbReference type="PROSITE" id="PS51369"/>
    </source>
</evidence>
<evidence type="ECO:0000256" key="2">
    <source>
        <dbReference type="ARBA" id="ARBA00023015"/>
    </source>
</evidence>
<dbReference type="PANTHER" id="PTHR31072:SF224">
    <property type="entry name" value="TRANSCRIPTION FACTOR TCP1"/>
    <property type="match status" value="1"/>
</dbReference>
<dbReference type="GO" id="GO:2000032">
    <property type="term" value="P:regulation of secondary shoot formation"/>
    <property type="evidence" value="ECO:0007669"/>
    <property type="project" value="TreeGrafter"/>
</dbReference>
<evidence type="ECO:0000256" key="5">
    <source>
        <dbReference type="ARBA" id="ARBA00023242"/>
    </source>
</evidence>
<organism evidence="7">
    <name type="scientific">Weigela hortensis</name>
    <name type="common">Garden weigela</name>
    <name type="synonym">Diervilla hortensis</name>
    <dbReference type="NCBI Taxonomy" id="79614"/>
    <lineage>
        <taxon>Eukaryota</taxon>
        <taxon>Viridiplantae</taxon>
        <taxon>Streptophyta</taxon>
        <taxon>Embryophyta</taxon>
        <taxon>Tracheophyta</taxon>
        <taxon>Spermatophyta</taxon>
        <taxon>Magnoliopsida</taxon>
        <taxon>eudicotyledons</taxon>
        <taxon>Gunneridae</taxon>
        <taxon>Pentapetalae</taxon>
        <taxon>asterids</taxon>
        <taxon>campanulids</taxon>
        <taxon>Dipsacales</taxon>
        <taxon>Caprifoliaceae</taxon>
        <taxon>Weigela</taxon>
    </lineage>
</organism>
<keyword evidence="2" id="KW-0805">Transcription regulation</keyword>
<dbReference type="GO" id="GO:0003700">
    <property type="term" value="F:DNA-binding transcription factor activity"/>
    <property type="evidence" value="ECO:0007669"/>
    <property type="project" value="InterPro"/>
</dbReference>
<name>Q2TKS2_WEIHO</name>
<dbReference type="GO" id="GO:0005634">
    <property type="term" value="C:nucleus"/>
    <property type="evidence" value="ECO:0007669"/>
    <property type="project" value="UniProtKB-SubCell"/>
</dbReference>
<dbReference type="AlphaFoldDB" id="Q2TKS2"/>
<dbReference type="GO" id="GO:0043565">
    <property type="term" value="F:sequence-specific DNA binding"/>
    <property type="evidence" value="ECO:0007669"/>
    <property type="project" value="TreeGrafter"/>
</dbReference>
<dbReference type="EMBL" id="AY851220">
    <property type="protein sequence ID" value="AAX45202.1"/>
    <property type="molecule type" value="Genomic_DNA"/>
</dbReference>
<accession>Q2TKS2</accession>
<reference evidence="7" key="1">
    <citation type="submission" date="2004-12" db="EMBL/GenBank/DDBJ databases">
        <title>Duplications in CYC-like genes from Dipsacales correlate with floral form.</title>
        <authorList>
            <person name="Howarth D.G."/>
            <person name="Donoghue M.J."/>
        </authorList>
    </citation>
    <scope>NUCLEOTIDE SEQUENCE</scope>
</reference>